<evidence type="ECO:0000256" key="5">
    <source>
        <dbReference type="ARBA" id="ARBA00022755"/>
    </source>
</evidence>
<evidence type="ECO:0000313" key="12">
    <source>
        <dbReference type="Proteomes" id="UP000008139"/>
    </source>
</evidence>
<sequence length="421" mass="46854">MNRLVIGSQWGDEGKGKIVDILTEEADLVVRYQGGSNAGHTVCVGDKKFILHLIPSGILREDKVCVIGNGVVIDPKSFIEEKATLEDLGINVNERLMISEKAHLVMPYHKELDAKKEAILGENKIGTTKRGIGPAYTDKHARIGIRVCDLLSSDVLKEKIESNVKEINRFCELYSIEPFDDKTIYDEYVGYAEELKPHIRNTVYYLNGAYRNGRSILFESAQGSMLDVDFGTYPFVTSSNPTVGGAFVGTGLPFRALDSVVAVVKAYTTRVGNGPFPTELTDDVGQRIRDKGAEYGATTGRPRRCGWLDLVVVKYAAMINGVDSLALTKLDVLDDMDEIKVCVGYEYEGKKIGFIPSQLEEFAKCKPIYRSFKGWGSTKGVEKYEDLPENARKYIEFIEKTVGVRFSIISTGAKREETIRR</sequence>
<dbReference type="SMART" id="SM00788">
    <property type="entry name" value="Adenylsucc_synt"/>
    <property type="match status" value="1"/>
</dbReference>
<proteinExistence type="inferred from homology"/>
<feature type="binding site" evidence="8">
    <location>
        <begin position="11"/>
        <end position="17"/>
    </location>
    <ligand>
        <name>GTP</name>
        <dbReference type="ChEBI" id="CHEBI:37565"/>
    </ligand>
</feature>
<feature type="binding site" evidence="8">
    <location>
        <begin position="329"/>
        <end position="331"/>
    </location>
    <ligand>
        <name>GTP</name>
        <dbReference type="ChEBI" id="CHEBI:37565"/>
    </ligand>
</feature>
<evidence type="ECO:0000313" key="11">
    <source>
        <dbReference type="EMBL" id="AEA34615.1"/>
    </source>
</evidence>
<dbReference type="UniPathway" id="UPA00075">
    <property type="reaction ID" value="UER00335"/>
</dbReference>
<name>F2LUM5_HIPMA</name>
<dbReference type="FunFam" id="1.10.300.10:FF:000001">
    <property type="entry name" value="Adenylosuccinate synthetase"/>
    <property type="match status" value="1"/>
</dbReference>
<feature type="active site" description="Proton acceptor" evidence="8">
    <location>
        <position position="12"/>
    </location>
</feature>
<comment type="subcellular location">
    <subcellularLocation>
        <location evidence="8">Cytoplasm</location>
    </subcellularLocation>
</comment>
<dbReference type="Gene3D" id="3.90.170.10">
    <property type="entry name" value="Adenylosuccinate Synthetase, subunit A, domain 3"/>
    <property type="match status" value="1"/>
</dbReference>
<dbReference type="EMBL" id="CP002606">
    <property type="protein sequence ID" value="AEA34615.1"/>
    <property type="molecule type" value="Genomic_DNA"/>
</dbReference>
<dbReference type="InterPro" id="IPR042111">
    <property type="entry name" value="Adenylosuccinate_synth_dom3"/>
</dbReference>
<evidence type="ECO:0000256" key="8">
    <source>
        <dbReference type="HAMAP-Rule" id="MF_00011"/>
    </source>
</evidence>
<dbReference type="InterPro" id="IPR042110">
    <property type="entry name" value="Adenylosuccinate_synth_dom2"/>
</dbReference>
<dbReference type="STRING" id="760142.Hipma_1670"/>
<feature type="binding site" description="in other chain" evidence="8">
    <location>
        <position position="222"/>
    </location>
    <ligand>
        <name>IMP</name>
        <dbReference type="ChEBI" id="CHEBI:58053"/>
        <note>ligand shared between dimeric partners</note>
    </ligand>
</feature>
<feature type="binding site" evidence="8">
    <location>
        <position position="142"/>
    </location>
    <ligand>
        <name>IMP</name>
        <dbReference type="ChEBI" id="CHEBI:58053"/>
        <note>ligand shared between dimeric partners</note>
    </ligand>
</feature>
<dbReference type="Pfam" id="PF00709">
    <property type="entry name" value="Adenylsucc_synt"/>
    <property type="match status" value="1"/>
</dbReference>
<reference evidence="11 12" key="1">
    <citation type="journal article" date="2011" name="Stand. Genomic Sci.">
        <title>Complete genome sequence of the thermophilic sulfur-reducer Hippea maritima type strain (MH(2)).</title>
        <authorList>
            <person name="Huntemann M."/>
            <person name="Lu M."/>
            <person name="Nolan M."/>
            <person name="Lapidus A."/>
            <person name="Lucas S."/>
            <person name="Hammon N."/>
            <person name="Deshpande S."/>
            <person name="Cheng J.F."/>
            <person name="Tapia R."/>
            <person name="Han C."/>
            <person name="Goodwin L."/>
            <person name="Pitluck S."/>
            <person name="Liolios K."/>
            <person name="Pagani I."/>
            <person name="Ivanova N."/>
            <person name="Ovchinikova G."/>
            <person name="Pati A."/>
            <person name="Chen A."/>
            <person name="Palaniappan K."/>
            <person name="Land M."/>
            <person name="Hauser L."/>
            <person name="Jeffries C.D."/>
            <person name="Detter J.C."/>
            <person name="Brambilla E.M."/>
            <person name="Rohde M."/>
            <person name="Spring S."/>
            <person name="Goker M."/>
            <person name="Woyke T."/>
            <person name="Bristow J."/>
            <person name="Eisen J.A."/>
            <person name="Markowitz V."/>
            <person name="Hugenholtz P."/>
            <person name="Kyrpides N.C."/>
            <person name="Klenk H.P."/>
            <person name="Mavromatis K."/>
        </authorList>
    </citation>
    <scope>NUCLEOTIDE SEQUENCE [LARGE SCALE GENOMIC DNA]</scope>
    <source>
        <strain evidence="12">ATCC 700847 / DSM 10411 / MH2</strain>
    </source>
</reference>
<dbReference type="FunFam" id="3.90.170.10:FF:000001">
    <property type="entry name" value="Adenylosuccinate synthetase"/>
    <property type="match status" value="1"/>
</dbReference>
<feature type="binding site" evidence="8">
    <location>
        <position position="39"/>
    </location>
    <ligand>
        <name>Mg(2+)</name>
        <dbReference type="ChEBI" id="CHEBI:18420"/>
    </ligand>
</feature>
<feature type="binding site" evidence="8">
    <location>
        <position position="303"/>
    </location>
    <ligand>
        <name>GTP</name>
        <dbReference type="ChEBI" id="CHEBI:37565"/>
    </ligand>
</feature>
<reference evidence="12" key="2">
    <citation type="submission" date="2011-03" db="EMBL/GenBank/DDBJ databases">
        <title>The complete genome of Hippea maritima DSM 10411.</title>
        <authorList>
            <consortium name="US DOE Joint Genome Institute (JGI-PGF)"/>
            <person name="Lucas S."/>
            <person name="Copeland A."/>
            <person name="Lapidus A."/>
            <person name="Bruce D."/>
            <person name="Goodwin L."/>
            <person name="Pitluck S."/>
            <person name="Peters L."/>
            <person name="Kyrpides N."/>
            <person name="Mavromatis K."/>
            <person name="Pagani I."/>
            <person name="Ivanova N."/>
            <person name="Mikhailova N."/>
            <person name="Lu M."/>
            <person name="Detter J.C."/>
            <person name="Tapia R."/>
            <person name="Han C."/>
            <person name="Land M."/>
            <person name="Hauser L."/>
            <person name="Markowitz V."/>
            <person name="Cheng J.-F."/>
            <person name="Hugenholtz P."/>
            <person name="Woyke T."/>
            <person name="Wu D."/>
            <person name="Spring S."/>
            <person name="Schroeder M."/>
            <person name="Brambilla E."/>
            <person name="Klenk H.-P."/>
            <person name="Eisen J.A."/>
        </authorList>
    </citation>
    <scope>NUCLEOTIDE SEQUENCE [LARGE SCALE GENOMIC DNA]</scope>
    <source>
        <strain evidence="12">ATCC 700847 / DSM 10411 / MH2</strain>
    </source>
</reference>
<keyword evidence="2 8" id="KW-0436">Ligase</keyword>
<comment type="catalytic activity">
    <reaction evidence="8 10">
        <text>IMP + L-aspartate + GTP = N(6)-(1,2-dicarboxyethyl)-AMP + GDP + phosphate + 2 H(+)</text>
        <dbReference type="Rhea" id="RHEA:15753"/>
        <dbReference type="ChEBI" id="CHEBI:15378"/>
        <dbReference type="ChEBI" id="CHEBI:29991"/>
        <dbReference type="ChEBI" id="CHEBI:37565"/>
        <dbReference type="ChEBI" id="CHEBI:43474"/>
        <dbReference type="ChEBI" id="CHEBI:57567"/>
        <dbReference type="ChEBI" id="CHEBI:58053"/>
        <dbReference type="ChEBI" id="CHEBI:58189"/>
        <dbReference type="EC" id="6.3.4.4"/>
    </reaction>
</comment>
<evidence type="ECO:0000256" key="3">
    <source>
        <dbReference type="ARBA" id="ARBA00022723"/>
    </source>
</evidence>
<dbReference type="PROSITE" id="PS00513">
    <property type="entry name" value="ADENYLOSUCCIN_SYN_2"/>
    <property type="match status" value="1"/>
</dbReference>
<dbReference type="GO" id="GO:0046040">
    <property type="term" value="P:IMP metabolic process"/>
    <property type="evidence" value="ECO:0007669"/>
    <property type="project" value="TreeGrafter"/>
</dbReference>
<dbReference type="InterPro" id="IPR027417">
    <property type="entry name" value="P-loop_NTPase"/>
</dbReference>
<evidence type="ECO:0000256" key="9">
    <source>
        <dbReference type="PROSITE-ProRule" id="PRU10134"/>
    </source>
</evidence>
<dbReference type="NCBIfam" id="NF002223">
    <property type="entry name" value="PRK01117.1"/>
    <property type="match status" value="1"/>
</dbReference>
<dbReference type="RefSeq" id="WP_013682640.1">
    <property type="nucleotide sequence ID" value="NC_015318.1"/>
</dbReference>
<protein>
    <recommendedName>
        <fullName evidence="8 10">Adenylosuccinate synthetase</fullName>
        <shortName evidence="8">AMPSase</shortName>
        <shortName evidence="8">AdSS</shortName>
        <ecNumber evidence="8 10">6.3.4.4</ecNumber>
    </recommendedName>
    <alternativeName>
        <fullName evidence="8">IMP--aspartate ligase</fullName>
    </alternativeName>
</protein>
<dbReference type="EC" id="6.3.4.4" evidence="8 10"/>
<feature type="active site" evidence="9">
    <location>
        <position position="139"/>
    </location>
</feature>
<organism evidence="11 12">
    <name type="scientific">Hippea maritima (strain ATCC 700847 / DSM 10411 / MH2)</name>
    <dbReference type="NCBI Taxonomy" id="760142"/>
    <lineage>
        <taxon>Bacteria</taxon>
        <taxon>Pseudomonadati</taxon>
        <taxon>Campylobacterota</taxon>
        <taxon>Desulfurellia</taxon>
        <taxon>Desulfurellales</taxon>
        <taxon>Hippeaceae</taxon>
        <taxon>Hippea</taxon>
    </lineage>
</organism>
<feature type="binding site" evidence="8">
    <location>
        <begin position="297"/>
        <end position="303"/>
    </location>
    <ligand>
        <name>substrate</name>
    </ligand>
</feature>
<dbReference type="GO" id="GO:0000287">
    <property type="term" value="F:magnesium ion binding"/>
    <property type="evidence" value="ECO:0007669"/>
    <property type="project" value="UniProtKB-UniRule"/>
</dbReference>
<dbReference type="KEGG" id="hmr:Hipma_1670"/>
<dbReference type="PROSITE" id="PS01266">
    <property type="entry name" value="ADENYLOSUCCIN_SYN_1"/>
    <property type="match status" value="1"/>
</dbReference>
<dbReference type="InterPro" id="IPR042109">
    <property type="entry name" value="Adenylosuccinate_synth_dom1"/>
</dbReference>
<feature type="binding site" evidence="8">
    <location>
        <position position="12"/>
    </location>
    <ligand>
        <name>Mg(2+)</name>
        <dbReference type="ChEBI" id="CHEBI:18420"/>
    </ligand>
</feature>
<dbReference type="OrthoDB" id="9807553at2"/>
<comment type="cofactor">
    <cofactor evidence="8">
        <name>Mg(2+)</name>
        <dbReference type="ChEBI" id="CHEBI:18420"/>
    </cofactor>
    <text evidence="8">Binds 1 Mg(2+) ion per subunit.</text>
</comment>
<dbReference type="PANTHER" id="PTHR11846">
    <property type="entry name" value="ADENYLOSUCCINATE SYNTHETASE"/>
    <property type="match status" value="1"/>
</dbReference>
<keyword evidence="4 8" id="KW-0547">Nucleotide-binding</keyword>
<evidence type="ECO:0000256" key="7">
    <source>
        <dbReference type="ARBA" id="ARBA00023134"/>
    </source>
</evidence>
<keyword evidence="12" id="KW-1185">Reference proteome</keyword>
<dbReference type="PANTHER" id="PTHR11846:SF0">
    <property type="entry name" value="ADENYLOSUCCINATE SYNTHETASE"/>
    <property type="match status" value="1"/>
</dbReference>
<comment type="subunit">
    <text evidence="1 8">Homodimer.</text>
</comment>
<evidence type="ECO:0000256" key="2">
    <source>
        <dbReference type="ARBA" id="ARBA00022598"/>
    </source>
</evidence>
<keyword evidence="8" id="KW-0963">Cytoplasm</keyword>
<dbReference type="SUPFAM" id="SSF52540">
    <property type="entry name" value="P-loop containing nucleoside triphosphate hydrolases"/>
    <property type="match status" value="1"/>
</dbReference>
<keyword evidence="6 8" id="KW-0460">Magnesium</keyword>
<dbReference type="InParanoid" id="F2LUM5"/>
<dbReference type="GO" id="GO:0044208">
    <property type="term" value="P:'de novo' AMP biosynthetic process"/>
    <property type="evidence" value="ECO:0007669"/>
    <property type="project" value="UniProtKB-UniRule"/>
</dbReference>
<dbReference type="Gene3D" id="1.10.300.10">
    <property type="entry name" value="Adenylosuccinate Synthetase, subunit A, domain 2"/>
    <property type="match status" value="1"/>
</dbReference>
<evidence type="ECO:0000256" key="1">
    <source>
        <dbReference type="ARBA" id="ARBA00011738"/>
    </source>
</evidence>
<feature type="binding site" description="in other chain" evidence="8">
    <location>
        <position position="301"/>
    </location>
    <ligand>
        <name>IMP</name>
        <dbReference type="ChEBI" id="CHEBI:58053"/>
        <note>ligand shared between dimeric partners</note>
    </ligand>
</feature>
<dbReference type="Gene3D" id="3.40.440.10">
    <property type="entry name" value="Adenylosuccinate Synthetase, subunit A, domain 1"/>
    <property type="match status" value="1"/>
</dbReference>
<dbReference type="FunCoup" id="F2LUM5">
    <property type="interactions" value="450"/>
</dbReference>
<comment type="similarity">
    <text evidence="8 10">Belongs to the adenylosuccinate synthetase family.</text>
</comment>
<dbReference type="eggNOG" id="COG0104">
    <property type="taxonomic scope" value="Bacteria"/>
</dbReference>
<dbReference type="GO" id="GO:0005737">
    <property type="term" value="C:cytoplasm"/>
    <property type="evidence" value="ECO:0007669"/>
    <property type="project" value="UniProtKB-SubCell"/>
</dbReference>
<dbReference type="InterPro" id="IPR033128">
    <property type="entry name" value="Adenylosuccin_syn_Lys_AS"/>
</dbReference>
<keyword evidence="7 8" id="KW-0342">GTP-binding</keyword>
<keyword evidence="3 8" id="KW-0479">Metal-binding</keyword>
<dbReference type="InterPro" id="IPR001114">
    <property type="entry name" value="Adenylosuccinate_synthetase"/>
</dbReference>
<dbReference type="AlphaFoldDB" id="F2LUM5"/>
<keyword evidence="5 8" id="KW-0658">Purine biosynthesis</keyword>
<feature type="active site" description="Proton donor" evidence="8">
    <location>
        <position position="40"/>
    </location>
</feature>
<dbReference type="HOGENOM" id="CLU_029848_0_0_7"/>
<dbReference type="GO" id="GO:0005525">
    <property type="term" value="F:GTP binding"/>
    <property type="evidence" value="ECO:0007669"/>
    <property type="project" value="UniProtKB-UniRule"/>
</dbReference>
<feature type="binding site" description="in other chain" evidence="8">
    <location>
        <begin position="37"/>
        <end position="40"/>
    </location>
    <ligand>
        <name>IMP</name>
        <dbReference type="ChEBI" id="CHEBI:58053"/>
        <note>ligand shared between dimeric partners</note>
    </ligand>
</feature>
<dbReference type="HAMAP" id="MF_00011">
    <property type="entry name" value="Adenylosucc_synth"/>
    <property type="match status" value="1"/>
</dbReference>
<comment type="function">
    <text evidence="8">Plays an important role in the de novo pathway of purine nucleotide biosynthesis. Catalyzes the first committed step in the biosynthesis of AMP from IMP.</text>
</comment>
<evidence type="ECO:0000256" key="4">
    <source>
        <dbReference type="ARBA" id="ARBA00022741"/>
    </source>
</evidence>
<dbReference type="InterPro" id="IPR018220">
    <property type="entry name" value="Adenylosuccin_syn_GTP-bd"/>
</dbReference>
<dbReference type="GO" id="GO:0004019">
    <property type="term" value="F:adenylosuccinate synthase activity"/>
    <property type="evidence" value="ECO:0007669"/>
    <property type="project" value="UniProtKB-UniRule"/>
</dbReference>
<feature type="binding site" description="in other chain" evidence="8">
    <location>
        <position position="237"/>
    </location>
    <ligand>
        <name>IMP</name>
        <dbReference type="ChEBI" id="CHEBI:58053"/>
        <note>ligand shared between dimeric partners</note>
    </ligand>
</feature>
<comment type="pathway">
    <text evidence="8 10">Purine metabolism; AMP biosynthesis via de novo pathway; AMP from IMP: step 1/2.</text>
</comment>
<evidence type="ECO:0000256" key="10">
    <source>
        <dbReference type="RuleBase" id="RU000520"/>
    </source>
</evidence>
<evidence type="ECO:0000256" key="6">
    <source>
        <dbReference type="ARBA" id="ARBA00022842"/>
    </source>
</evidence>
<feature type="binding site" description="in other chain" evidence="8">
    <location>
        <begin position="12"/>
        <end position="15"/>
    </location>
    <ligand>
        <name>IMP</name>
        <dbReference type="ChEBI" id="CHEBI:58053"/>
        <note>ligand shared between dimeric partners</note>
    </ligand>
</feature>
<feature type="binding site" evidence="8">
    <location>
        <begin position="39"/>
        <end position="41"/>
    </location>
    <ligand>
        <name>GTP</name>
        <dbReference type="ChEBI" id="CHEBI:37565"/>
    </ligand>
</feature>
<dbReference type="CDD" id="cd03108">
    <property type="entry name" value="AdSS"/>
    <property type="match status" value="1"/>
</dbReference>
<dbReference type="NCBIfam" id="TIGR00184">
    <property type="entry name" value="purA"/>
    <property type="match status" value="1"/>
</dbReference>
<feature type="binding site" evidence="8">
    <location>
        <begin position="410"/>
        <end position="412"/>
    </location>
    <ligand>
        <name>GTP</name>
        <dbReference type="ChEBI" id="CHEBI:37565"/>
    </ligand>
</feature>
<feature type="binding site" description="in other chain" evidence="8">
    <location>
        <position position="128"/>
    </location>
    <ligand>
        <name>IMP</name>
        <dbReference type="ChEBI" id="CHEBI:58053"/>
        <note>ligand shared between dimeric partners</note>
    </ligand>
</feature>
<dbReference type="NCBIfam" id="NF010355">
    <property type="entry name" value="PRK13783.1"/>
    <property type="match status" value="1"/>
</dbReference>
<gene>
    <name evidence="8" type="primary">purA</name>
    <name evidence="11" type="ordered locus">Hipma_1670</name>
</gene>
<accession>F2LUM5</accession>
<dbReference type="Proteomes" id="UP000008139">
    <property type="component" value="Chromosome"/>
</dbReference>